<keyword evidence="3" id="KW-1185">Reference proteome</keyword>
<dbReference type="Gene3D" id="3.40.50.11010">
    <property type="match status" value="1"/>
</dbReference>
<dbReference type="AlphaFoldDB" id="A0A328AMQ1"/>
<dbReference type="SUPFAM" id="SSF53756">
    <property type="entry name" value="UDP-Glycosyltransferase/glycogen phosphorylase"/>
    <property type="match status" value="1"/>
</dbReference>
<gene>
    <name evidence="2" type="ORF">DJ017_15640</name>
</gene>
<protein>
    <recommendedName>
        <fullName evidence="4">Glycosyl transferase family 1</fullName>
    </recommendedName>
</protein>
<comment type="caution">
    <text evidence="2">The sequence shown here is derived from an EMBL/GenBank/DDBJ whole genome shotgun (WGS) entry which is preliminary data.</text>
</comment>
<organism evidence="2 3">
    <name type="scientific">Phenylobacterium soli</name>
    <dbReference type="NCBI Taxonomy" id="2170551"/>
    <lineage>
        <taxon>Bacteria</taxon>
        <taxon>Pseudomonadati</taxon>
        <taxon>Pseudomonadota</taxon>
        <taxon>Alphaproteobacteria</taxon>
        <taxon>Caulobacterales</taxon>
        <taxon>Caulobacteraceae</taxon>
        <taxon>Phenylobacterium</taxon>
    </lineage>
</organism>
<dbReference type="EMBL" id="QFYQ01000001">
    <property type="protein sequence ID" value="RAK55839.1"/>
    <property type="molecule type" value="Genomic_DNA"/>
</dbReference>
<dbReference type="Proteomes" id="UP000249254">
    <property type="component" value="Unassembled WGS sequence"/>
</dbReference>
<evidence type="ECO:0000256" key="1">
    <source>
        <dbReference type="SAM" id="MobiDB-lite"/>
    </source>
</evidence>
<accession>A0A328AMQ1</accession>
<evidence type="ECO:0000313" key="3">
    <source>
        <dbReference type="Proteomes" id="UP000249254"/>
    </source>
</evidence>
<dbReference type="OrthoDB" id="7973140at2"/>
<sequence>MPRPRSREMERTLASKRLVARLAPQRLKPISGHDVKIAYFVHDLTDPAVARRLRMLKAGGAEPVALGFRREDQAPAEVAGVPAIDLGRTHDARLAHRAAKTLLTAAAGRRLARHLAGVEVVMARTLEMLAVAEAARRFAGSSARLVYECLDIHRLMLGQGVKSRALRTAERALMRRADLLVVSSPAFLDAYFRPRQGLGRGLDTPVLLLENKVLELEPDAAPSAIAALPPGPPWRIAWMGAIRCRKSLDILTDLAARRPDLVEVSIHGRPAHTEFDDFDAQVAAVDNVTFGGAYAAADLPRLYGEAHFAWAIDFMEEGQNSSWLLPNRLYEASRHGAVPIALSGVETGRYLARHGFGVRLREPADLEGWLEGLSPRRYAALRQEVAELPRRAFVADADDCVRMVQALGGAGAPEPRSGPLRRVAQNSHVQPEHSPGEAV</sequence>
<feature type="compositionally biased region" description="Basic and acidic residues" evidence="1">
    <location>
        <begin position="430"/>
        <end position="439"/>
    </location>
</feature>
<reference evidence="3" key="1">
    <citation type="submission" date="2018-05" db="EMBL/GenBank/DDBJ databases">
        <authorList>
            <person name="Li X."/>
        </authorList>
    </citation>
    <scope>NUCLEOTIDE SEQUENCE [LARGE SCALE GENOMIC DNA]</scope>
    <source>
        <strain evidence="3">LX32</strain>
    </source>
</reference>
<evidence type="ECO:0008006" key="4">
    <source>
        <dbReference type="Google" id="ProtNLM"/>
    </source>
</evidence>
<evidence type="ECO:0000313" key="2">
    <source>
        <dbReference type="EMBL" id="RAK55839.1"/>
    </source>
</evidence>
<feature type="region of interest" description="Disordered" evidence="1">
    <location>
        <begin position="409"/>
        <end position="439"/>
    </location>
</feature>
<proteinExistence type="predicted"/>
<name>A0A328AMQ1_9CAUL</name>